<evidence type="ECO:0000256" key="1">
    <source>
        <dbReference type="ARBA" id="ARBA00001968"/>
    </source>
</evidence>
<sequence length="515" mass="58335">MPTHCCVPECTKKGCRDENGNKISFFKFPIDDPQLKRRWLHAIRRDEGKYFKVTEATKVCSRHFRPGEIKKTLAGKNELRAGVVPSVFAWIRTSPRKRKDPIARNFEIPPSKAARKLNVSSVDLTDDVPVNSANDSVEFAESADGSTSFSCSVRDAEMQTEPEIGSETELRQQVLEQKSQLEIAFRRIEALQKQLFSVDRFKEDDSSMRFYTGFPNWSTFLAVFNYLNPGDEGENIAYWLSQSNVSVPAEFYDESEGEPSRKLGRPRNLRPIDEYFAVMCRLRQGLPEEHLANLFNVSVSTVSRVFITWLNFMYLRLGQINIWPSRTAIDKTMPEDFKKKYSSTRVIIDCTEVRCQMPSSLQLNGELFSNYKHHTTLKGLIGISPGGAITFISQLYTGSISDREIVARSGFLDLPFEDNDSVMADKGFTIQDLLPLGVSLNIPPFLGSSSQMPAEDVVKTQEIASLRIHVERAINKIKNFHIWDGVIPLHQLGLVNQMWSVCAILCNAQPNIISI</sequence>
<dbReference type="SUPFAM" id="SSF57716">
    <property type="entry name" value="Glucocorticoid receptor-like (DNA-binding domain)"/>
    <property type="match status" value="1"/>
</dbReference>
<dbReference type="EMBL" id="CALNXI010002782">
    <property type="protein sequence ID" value="CAH3190699.1"/>
    <property type="molecule type" value="Genomic_DNA"/>
</dbReference>
<gene>
    <name evidence="8" type="ORF">PEVE_00020750</name>
    <name evidence="9" type="ORF">PEVE_00021395</name>
</gene>
<keyword evidence="2" id="KW-0479">Metal-binding</keyword>
<dbReference type="PANTHER" id="PTHR23080:SF133">
    <property type="entry name" value="SI:CH211-262I1.5-RELATED"/>
    <property type="match status" value="1"/>
</dbReference>
<dbReference type="InterPro" id="IPR027805">
    <property type="entry name" value="Transposase_HTH_dom"/>
</dbReference>
<evidence type="ECO:0000313" key="10">
    <source>
        <dbReference type="Proteomes" id="UP001159427"/>
    </source>
</evidence>
<comment type="caution">
    <text evidence="9">The sequence shown here is derived from an EMBL/GenBank/DDBJ whole genome shotgun (WGS) entry which is preliminary data.</text>
</comment>
<keyword evidence="4" id="KW-0862">Zinc</keyword>
<comment type="cofactor">
    <cofactor evidence="1">
        <name>a divalent metal cation</name>
        <dbReference type="ChEBI" id="CHEBI:60240"/>
    </cofactor>
</comment>
<accession>A0ABN8SIY4</accession>
<evidence type="ECO:0000256" key="3">
    <source>
        <dbReference type="ARBA" id="ARBA00022771"/>
    </source>
</evidence>
<evidence type="ECO:0000256" key="5">
    <source>
        <dbReference type="ARBA" id="ARBA00023125"/>
    </source>
</evidence>
<evidence type="ECO:0000259" key="7">
    <source>
        <dbReference type="PROSITE" id="PS50950"/>
    </source>
</evidence>
<dbReference type="Pfam" id="PF13359">
    <property type="entry name" value="DDE_Tnp_4"/>
    <property type="match status" value="1"/>
</dbReference>
<dbReference type="SMART" id="SM00692">
    <property type="entry name" value="DM3"/>
    <property type="match status" value="1"/>
</dbReference>
<dbReference type="Proteomes" id="UP001159427">
    <property type="component" value="Unassembled WGS sequence"/>
</dbReference>
<dbReference type="Pfam" id="PF13613">
    <property type="entry name" value="HTH_Tnp_4"/>
    <property type="match status" value="1"/>
</dbReference>
<evidence type="ECO:0000256" key="6">
    <source>
        <dbReference type="PROSITE-ProRule" id="PRU00309"/>
    </source>
</evidence>
<evidence type="ECO:0000256" key="2">
    <source>
        <dbReference type="ARBA" id="ARBA00022723"/>
    </source>
</evidence>
<organism evidence="9 10">
    <name type="scientific">Porites evermanni</name>
    <dbReference type="NCBI Taxonomy" id="104178"/>
    <lineage>
        <taxon>Eukaryota</taxon>
        <taxon>Metazoa</taxon>
        <taxon>Cnidaria</taxon>
        <taxon>Anthozoa</taxon>
        <taxon>Hexacorallia</taxon>
        <taxon>Scleractinia</taxon>
        <taxon>Fungiina</taxon>
        <taxon>Poritidae</taxon>
        <taxon>Porites</taxon>
    </lineage>
</organism>
<dbReference type="InterPro" id="IPR027806">
    <property type="entry name" value="HARBI1_dom"/>
</dbReference>
<keyword evidence="3 6" id="KW-0863">Zinc-finger</keyword>
<dbReference type="EMBL" id="CALNXI010002864">
    <property type="protein sequence ID" value="CAH3191183.1"/>
    <property type="molecule type" value="Genomic_DNA"/>
</dbReference>
<dbReference type="InterPro" id="IPR006612">
    <property type="entry name" value="THAP_Znf"/>
</dbReference>
<evidence type="ECO:0000313" key="9">
    <source>
        <dbReference type="EMBL" id="CAH3191183.1"/>
    </source>
</evidence>
<dbReference type="InterPro" id="IPR038441">
    <property type="entry name" value="THAP_Znf_sf"/>
</dbReference>
<evidence type="ECO:0000313" key="8">
    <source>
        <dbReference type="EMBL" id="CAH3190699.1"/>
    </source>
</evidence>
<keyword evidence="5 6" id="KW-0238">DNA-binding</keyword>
<feature type="domain" description="THAP-type" evidence="7">
    <location>
        <begin position="1"/>
        <end position="88"/>
    </location>
</feature>
<evidence type="ECO:0000256" key="4">
    <source>
        <dbReference type="ARBA" id="ARBA00022833"/>
    </source>
</evidence>
<dbReference type="PANTHER" id="PTHR23080">
    <property type="entry name" value="THAP DOMAIN PROTEIN"/>
    <property type="match status" value="1"/>
</dbReference>
<reference evidence="9 10" key="1">
    <citation type="submission" date="2022-05" db="EMBL/GenBank/DDBJ databases">
        <authorList>
            <consortium name="Genoscope - CEA"/>
            <person name="William W."/>
        </authorList>
    </citation>
    <scope>NUCLEOTIDE SEQUENCE [LARGE SCALE GENOMIC DNA]</scope>
</reference>
<dbReference type="PROSITE" id="PS50950">
    <property type="entry name" value="ZF_THAP"/>
    <property type="match status" value="1"/>
</dbReference>
<proteinExistence type="predicted"/>
<protein>
    <recommendedName>
        <fullName evidence="7">THAP-type domain-containing protein</fullName>
    </recommendedName>
</protein>
<keyword evidence="10" id="KW-1185">Reference proteome</keyword>
<dbReference type="Pfam" id="PF05485">
    <property type="entry name" value="THAP"/>
    <property type="match status" value="1"/>
</dbReference>
<name>A0ABN8SIY4_9CNID</name>
<dbReference type="Gene3D" id="6.20.210.20">
    <property type="entry name" value="THAP domain"/>
    <property type="match status" value="1"/>
</dbReference>
<dbReference type="SMART" id="SM00980">
    <property type="entry name" value="THAP"/>
    <property type="match status" value="1"/>
</dbReference>